<dbReference type="EMBL" id="MN740634">
    <property type="protein sequence ID" value="QHU36324.1"/>
    <property type="molecule type" value="Genomic_DNA"/>
</dbReference>
<reference evidence="1" key="1">
    <citation type="journal article" date="2020" name="Nature">
        <title>Giant virus diversity and host interactions through global metagenomics.</title>
        <authorList>
            <person name="Schulz F."/>
            <person name="Roux S."/>
            <person name="Paez-Espino D."/>
            <person name="Jungbluth S."/>
            <person name="Walsh D.A."/>
            <person name="Denef V.J."/>
            <person name="McMahon K.D."/>
            <person name="Konstantinidis K.T."/>
            <person name="Eloe-Fadrosh E.A."/>
            <person name="Kyrpides N.C."/>
            <person name="Woyke T."/>
        </authorList>
    </citation>
    <scope>NUCLEOTIDE SEQUENCE</scope>
    <source>
        <strain evidence="1">GVMAG-S-1035124-57</strain>
    </source>
</reference>
<sequence length="680" mass="67597">MRLVGVSETTHAAHDTENVVVGSIDANLGSLDTLNGSVGENKLKSSVVNAREVATAAGLVLFRAKGERVNVDTGVGSGGVVLVGLDGVEVGTLALREAVLAVKLELSGDDGVVAPAVEEEGGLGEDEGAGIGDAGVLKVTSGECSAVVVGAVVFASKVGARIPDGVGGGTTGGTTSRVGVSGGNAVPPAGAGHVNSAGIVEHVVVDEGAGVEGGGFLAAEGVDGVGKSIHGIGVVEGLGTEEVVEELTALQGGAVVNVAVGLDNPDELLNGVVEVELDLVGGGTDGLITGELELLDEVLVGVLGHAPALVSVQEDVVNVEGGSDEGLVVGGDDLATGGGADAGAALEGANGPQALVNGADVKVDLDLVVLEGDEGEGETGVAAVPELEGHVEGGLGEGVAGGAHLAGGGGLARAVNIVKRGVGDVGELGGVADHGVVAAALVNGEGELVPDVHPVAVLAVNALATDLNLHLRDELLTGEVKPTGIDAVLSGGLHLLVDLGESDLQVSAVRQITVAGNGASDTATEIGLAVKSLLNGLHGKVGVALVRNLPESDLGVASQVNVLGAIGDKLHQSSSHFVVVGYTMPKEKKIGKTNELNLTNLIQQPNATQCNPMQPNATQCNPMQPNATQCNPMQPNATQCNPMPMQPNATQCNTWSQYIQWVCNAVKFTTHIIEAANFPL</sequence>
<name>A0A6C0M3E2_9ZZZZ</name>
<evidence type="ECO:0000313" key="1">
    <source>
        <dbReference type="EMBL" id="QHU36324.1"/>
    </source>
</evidence>
<protein>
    <submittedName>
        <fullName evidence="1">Uncharacterized protein</fullName>
    </submittedName>
</protein>
<organism evidence="1">
    <name type="scientific">viral metagenome</name>
    <dbReference type="NCBI Taxonomy" id="1070528"/>
    <lineage>
        <taxon>unclassified sequences</taxon>
        <taxon>metagenomes</taxon>
        <taxon>organismal metagenomes</taxon>
    </lineage>
</organism>
<dbReference type="AlphaFoldDB" id="A0A6C0M3E2"/>
<proteinExistence type="predicted"/>
<accession>A0A6C0M3E2</accession>